<evidence type="ECO:0000313" key="3">
    <source>
        <dbReference type="EMBL" id="RSL16226.1"/>
    </source>
</evidence>
<evidence type="ECO:0000256" key="1">
    <source>
        <dbReference type="SAM" id="SignalP"/>
    </source>
</evidence>
<dbReference type="PANTHER" id="PTHR46438">
    <property type="entry name" value="ALPHA/BETA-HYDROLASES SUPERFAMILY PROTEIN"/>
    <property type="match status" value="1"/>
</dbReference>
<gene>
    <name evidence="3" type="ORF">EDE15_1737</name>
</gene>
<keyword evidence="1" id="KW-0732">Signal</keyword>
<accession>A0A428MH41</accession>
<dbReference type="EMBL" id="RSDW01000001">
    <property type="protein sequence ID" value="RSL16226.1"/>
    <property type="molecule type" value="Genomic_DNA"/>
</dbReference>
<reference evidence="3 4" key="1">
    <citation type="submission" date="2018-12" db="EMBL/GenBank/DDBJ databases">
        <title>Sequencing of bacterial isolates from soil warming experiment in Harvard Forest, Massachusetts, USA.</title>
        <authorList>
            <person name="Deangelis K."/>
        </authorList>
    </citation>
    <scope>NUCLEOTIDE SEQUENCE [LARGE SCALE GENOMIC DNA]</scope>
    <source>
        <strain evidence="3 4">EB153</strain>
    </source>
</reference>
<organism evidence="3 4">
    <name type="scientific">Edaphobacter aggregans</name>
    <dbReference type="NCBI Taxonomy" id="570835"/>
    <lineage>
        <taxon>Bacteria</taxon>
        <taxon>Pseudomonadati</taxon>
        <taxon>Acidobacteriota</taxon>
        <taxon>Terriglobia</taxon>
        <taxon>Terriglobales</taxon>
        <taxon>Acidobacteriaceae</taxon>
        <taxon>Edaphobacter</taxon>
    </lineage>
</organism>
<dbReference type="RefSeq" id="WP_125484865.1">
    <property type="nucleotide sequence ID" value="NZ_RSDW01000001.1"/>
</dbReference>
<feature type="signal peptide" evidence="1">
    <location>
        <begin position="1"/>
        <end position="21"/>
    </location>
</feature>
<dbReference type="Gene3D" id="3.40.50.1820">
    <property type="entry name" value="alpha/beta hydrolase"/>
    <property type="match status" value="1"/>
</dbReference>
<evidence type="ECO:0000259" key="2">
    <source>
        <dbReference type="Pfam" id="PF12697"/>
    </source>
</evidence>
<feature type="domain" description="AB hydrolase-1" evidence="2">
    <location>
        <begin position="53"/>
        <end position="307"/>
    </location>
</feature>
<dbReference type="Pfam" id="PF12697">
    <property type="entry name" value="Abhydrolase_6"/>
    <property type="match status" value="1"/>
</dbReference>
<evidence type="ECO:0000313" key="4">
    <source>
        <dbReference type="Proteomes" id="UP000269669"/>
    </source>
</evidence>
<dbReference type="Proteomes" id="UP000269669">
    <property type="component" value="Unassembled WGS sequence"/>
</dbReference>
<dbReference type="SUPFAM" id="SSF53474">
    <property type="entry name" value="alpha/beta-Hydrolases"/>
    <property type="match status" value="1"/>
</dbReference>
<protein>
    <submittedName>
        <fullName evidence="3">Pimeloyl-ACP methyl ester carboxylesterase</fullName>
    </submittedName>
</protein>
<feature type="chain" id="PRO_5019218714" evidence="1">
    <location>
        <begin position="22"/>
        <end position="325"/>
    </location>
</feature>
<dbReference type="InterPro" id="IPR000073">
    <property type="entry name" value="AB_hydrolase_1"/>
</dbReference>
<keyword evidence="4" id="KW-1185">Reference proteome</keyword>
<proteinExistence type="predicted"/>
<dbReference type="AlphaFoldDB" id="A0A428MH41"/>
<comment type="caution">
    <text evidence="3">The sequence shown here is derived from an EMBL/GenBank/DDBJ whole genome shotgun (WGS) entry which is preliminary data.</text>
</comment>
<dbReference type="InterPro" id="IPR029058">
    <property type="entry name" value="AB_hydrolase_fold"/>
</dbReference>
<sequence>MRVYVAAVLALVILVQGHTQAPVPQDYPPPGRMVDVGGRKLHLDCSGKGSPTVVLVAGGNAFSIDWALVQPRVAETTRVCSYDRAGLAWSDPGPADETVEQTISDLHKLLGIAGEKSPYVLVGASIGGIFIRAYQRAYPDQVAGLVFTNSANRVRRLVNGKGGLIWDMTEDEIRSTYPMPASAKGSAPTRENDPFDRLPPSLQAVRLWIDVKLWQKWDPTKEDPGSILSWRKEFLKEFTETDEGKVRPLGALPVIVLSSGPAASESERGSRNGAAARLDFLSSNTVHVTATGSGHEIHLYQPDLVVQTVVQAVSAIRSGTPVSHL</sequence>
<name>A0A428MH41_9BACT</name>
<dbReference type="OrthoDB" id="59888at2"/>